<proteinExistence type="predicted"/>
<evidence type="ECO:0000256" key="2">
    <source>
        <dbReference type="ARBA" id="ARBA00022692"/>
    </source>
</evidence>
<dbReference type="OrthoDB" id="10266980at2759"/>
<dbReference type="GO" id="GO:0016020">
    <property type="term" value="C:membrane"/>
    <property type="evidence" value="ECO:0007669"/>
    <property type="project" value="UniProtKB-SubCell"/>
</dbReference>
<keyword evidence="3 6" id="KW-1133">Transmembrane helix</keyword>
<dbReference type="PROSITE" id="PS50922">
    <property type="entry name" value="TLC"/>
    <property type="match status" value="1"/>
</dbReference>
<keyword evidence="4 5" id="KW-0472">Membrane</keyword>
<dbReference type="AlphaFoldDB" id="A0A8J5XXM8"/>
<name>A0A8J5XXM8_DIALT</name>
<organism evidence="8 9">
    <name type="scientific">Diacronema lutheri</name>
    <name type="common">Unicellular marine alga</name>
    <name type="synonym">Monochrysis lutheri</name>
    <dbReference type="NCBI Taxonomy" id="2081491"/>
    <lineage>
        <taxon>Eukaryota</taxon>
        <taxon>Haptista</taxon>
        <taxon>Haptophyta</taxon>
        <taxon>Pavlovophyceae</taxon>
        <taxon>Pavlovales</taxon>
        <taxon>Pavlovaceae</taxon>
        <taxon>Diacronema</taxon>
    </lineage>
</organism>
<dbReference type="GO" id="GO:0005783">
    <property type="term" value="C:endoplasmic reticulum"/>
    <property type="evidence" value="ECO:0007669"/>
    <property type="project" value="TreeGrafter"/>
</dbReference>
<dbReference type="PANTHER" id="PTHR13439:SF0">
    <property type="entry name" value="TOPOISOMERASE I DAMAGE AFFECTED PROTEIN 4"/>
    <property type="match status" value="1"/>
</dbReference>
<dbReference type="InterPro" id="IPR006634">
    <property type="entry name" value="TLC-dom"/>
</dbReference>
<evidence type="ECO:0000259" key="7">
    <source>
        <dbReference type="PROSITE" id="PS50922"/>
    </source>
</evidence>
<evidence type="ECO:0000256" key="3">
    <source>
        <dbReference type="ARBA" id="ARBA00022989"/>
    </source>
</evidence>
<evidence type="ECO:0000256" key="6">
    <source>
        <dbReference type="SAM" id="Phobius"/>
    </source>
</evidence>
<evidence type="ECO:0000313" key="8">
    <source>
        <dbReference type="EMBL" id="KAG8470637.1"/>
    </source>
</evidence>
<evidence type="ECO:0000256" key="4">
    <source>
        <dbReference type="ARBA" id="ARBA00023136"/>
    </source>
</evidence>
<feature type="transmembrane region" description="Helical" evidence="6">
    <location>
        <begin position="177"/>
        <end position="199"/>
    </location>
</feature>
<evidence type="ECO:0000313" key="9">
    <source>
        <dbReference type="Proteomes" id="UP000751190"/>
    </source>
</evidence>
<comment type="subcellular location">
    <subcellularLocation>
        <location evidence="1">Membrane</location>
        <topology evidence="1">Multi-pass membrane protein</topology>
    </subcellularLocation>
</comment>
<reference evidence="8" key="1">
    <citation type="submission" date="2021-05" db="EMBL/GenBank/DDBJ databases">
        <title>The genome of the haptophyte Pavlova lutheri (Diacronema luteri, Pavlovales) - a model for lipid biosynthesis in eukaryotic algae.</title>
        <authorList>
            <person name="Hulatt C.J."/>
            <person name="Posewitz M.C."/>
        </authorList>
    </citation>
    <scope>NUCLEOTIDE SEQUENCE</scope>
    <source>
        <strain evidence="8">NIVA-4/92</strain>
    </source>
</reference>
<accession>A0A8J5XXM8</accession>
<dbReference type="OMA" id="CAWELAD"/>
<evidence type="ECO:0000256" key="5">
    <source>
        <dbReference type="PROSITE-ProRule" id="PRU00205"/>
    </source>
</evidence>
<dbReference type="InterPro" id="IPR050846">
    <property type="entry name" value="TLCD"/>
</dbReference>
<sequence length="260" mass="28653">MSGAIPAGPVGGMLGGSAMLVTAGYGISYALARHMLRGSGECAWELADTFFHVPFVPLVLLLVVQAVHELCADVDARWHQATDETRMFLSLYVVQCSTHAVVALCLKRQVSSPAMYLAHHVVSVVCYGHALWTGRMHFWAVLAALCEVTNIFLNNLFLFRALKWDVSLAAVYKLNGVLLWLSYVAFRIVLFPSWLLLFARDIHAHPGVTWYRVNTFERYAYASTTSLLLAISAVWFAKITSGLVTAISGARRQVEGSKSS</sequence>
<keyword evidence="9" id="KW-1185">Reference proteome</keyword>
<dbReference type="PANTHER" id="PTHR13439">
    <property type="entry name" value="CT120 PROTEIN"/>
    <property type="match status" value="1"/>
</dbReference>
<feature type="transmembrane region" description="Helical" evidence="6">
    <location>
        <begin position="12"/>
        <end position="32"/>
    </location>
</feature>
<evidence type="ECO:0000256" key="1">
    <source>
        <dbReference type="ARBA" id="ARBA00004141"/>
    </source>
</evidence>
<gene>
    <name evidence="8" type="ORF">KFE25_009058</name>
</gene>
<protein>
    <recommendedName>
        <fullName evidence="7">TLC domain-containing protein</fullName>
    </recommendedName>
</protein>
<feature type="domain" description="TLC" evidence="7">
    <location>
        <begin position="38"/>
        <end position="248"/>
    </location>
</feature>
<dbReference type="Pfam" id="PF03798">
    <property type="entry name" value="TRAM_LAG1_CLN8"/>
    <property type="match status" value="1"/>
</dbReference>
<keyword evidence="2 5" id="KW-0812">Transmembrane</keyword>
<comment type="caution">
    <text evidence="8">The sequence shown here is derived from an EMBL/GenBank/DDBJ whole genome shotgun (WGS) entry which is preliminary data.</text>
</comment>
<dbReference type="EMBL" id="JAGTXO010000001">
    <property type="protein sequence ID" value="KAG8470637.1"/>
    <property type="molecule type" value="Genomic_DNA"/>
</dbReference>
<feature type="transmembrane region" description="Helical" evidence="6">
    <location>
        <begin position="138"/>
        <end position="157"/>
    </location>
</feature>
<dbReference type="GO" id="GO:0055088">
    <property type="term" value="P:lipid homeostasis"/>
    <property type="evidence" value="ECO:0007669"/>
    <property type="project" value="TreeGrafter"/>
</dbReference>
<dbReference type="Proteomes" id="UP000751190">
    <property type="component" value="Unassembled WGS sequence"/>
</dbReference>
<feature type="transmembrane region" description="Helical" evidence="6">
    <location>
        <begin position="219"/>
        <end position="237"/>
    </location>
</feature>